<keyword evidence="4 15" id="KW-0436">Ligase</keyword>
<feature type="binding site" evidence="15">
    <location>
        <begin position="84"/>
        <end position="85"/>
    </location>
    <ligand>
        <name>NAD(+)</name>
        <dbReference type="ChEBI" id="CHEBI:57540"/>
    </ligand>
</feature>
<dbReference type="SUPFAM" id="SSF56091">
    <property type="entry name" value="DNA ligase/mRNA capping enzyme, catalytic domain"/>
    <property type="match status" value="1"/>
</dbReference>
<feature type="binding site" evidence="15">
    <location>
        <position position="176"/>
    </location>
    <ligand>
        <name>NAD(+)</name>
        <dbReference type="ChEBI" id="CHEBI:57540"/>
    </ligand>
</feature>
<dbReference type="PROSITE" id="PS01056">
    <property type="entry name" value="DNA_LIGASE_N2"/>
    <property type="match status" value="1"/>
</dbReference>
<dbReference type="Pfam" id="PF03120">
    <property type="entry name" value="OB_DNA_ligase"/>
    <property type="match status" value="1"/>
</dbReference>
<evidence type="ECO:0000256" key="5">
    <source>
        <dbReference type="ARBA" id="ARBA00022705"/>
    </source>
</evidence>
<dbReference type="FunFam" id="2.40.50.140:FF:000012">
    <property type="entry name" value="DNA ligase"/>
    <property type="match status" value="1"/>
</dbReference>
<evidence type="ECO:0000313" key="19">
    <source>
        <dbReference type="Proteomes" id="UP000199628"/>
    </source>
</evidence>
<evidence type="ECO:0000256" key="10">
    <source>
        <dbReference type="ARBA" id="ARBA00023027"/>
    </source>
</evidence>
<keyword evidence="10 15" id="KW-0520">NAD</keyword>
<dbReference type="InterPro" id="IPR036420">
    <property type="entry name" value="BRCT_dom_sf"/>
</dbReference>
<dbReference type="SMART" id="SM00532">
    <property type="entry name" value="LIGANc"/>
    <property type="match status" value="1"/>
</dbReference>
<dbReference type="InterPro" id="IPR033136">
    <property type="entry name" value="DNA_ligase_CS"/>
</dbReference>
<dbReference type="Proteomes" id="UP000199628">
    <property type="component" value="Unassembled WGS sequence"/>
</dbReference>
<dbReference type="InterPro" id="IPR041663">
    <property type="entry name" value="DisA/LigA_HHH"/>
</dbReference>
<dbReference type="EMBL" id="FMZV01000021">
    <property type="protein sequence ID" value="SDE50162.1"/>
    <property type="molecule type" value="Genomic_DNA"/>
</dbReference>
<evidence type="ECO:0000256" key="8">
    <source>
        <dbReference type="ARBA" id="ARBA00022833"/>
    </source>
</evidence>
<keyword evidence="5 15" id="KW-0235">DNA replication</keyword>
<evidence type="ECO:0000256" key="4">
    <source>
        <dbReference type="ARBA" id="ARBA00022598"/>
    </source>
</evidence>
<dbReference type="InterPro" id="IPR003583">
    <property type="entry name" value="Hlx-hairpin-Hlx_DNA-bd_motif"/>
</dbReference>
<dbReference type="InterPro" id="IPR001679">
    <property type="entry name" value="DNA_ligase"/>
</dbReference>
<dbReference type="Gene3D" id="3.40.50.10190">
    <property type="entry name" value="BRCT domain"/>
    <property type="match status" value="1"/>
</dbReference>
<dbReference type="PANTHER" id="PTHR23389:SF9">
    <property type="entry name" value="DNA LIGASE"/>
    <property type="match status" value="1"/>
</dbReference>
<dbReference type="EC" id="6.5.1.2" evidence="2 15"/>
<evidence type="ECO:0000313" key="18">
    <source>
        <dbReference type="EMBL" id="SDE50162.1"/>
    </source>
</evidence>
<organism evidence="18 19">
    <name type="scientific">Ruegeria marina</name>
    <dbReference type="NCBI Taxonomy" id="639004"/>
    <lineage>
        <taxon>Bacteria</taxon>
        <taxon>Pseudomonadati</taxon>
        <taxon>Pseudomonadota</taxon>
        <taxon>Alphaproteobacteria</taxon>
        <taxon>Rhodobacterales</taxon>
        <taxon>Roseobacteraceae</taxon>
        <taxon>Ruegeria</taxon>
    </lineage>
</organism>
<dbReference type="SUPFAM" id="SSF52113">
    <property type="entry name" value="BRCT domain"/>
    <property type="match status" value="1"/>
</dbReference>
<feature type="binding site" evidence="15">
    <location>
        <position position="432"/>
    </location>
    <ligand>
        <name>Zn(2+)</name>
        <dbReference type="ChEBI" id="CHEBI:29105"/>
    </ligand>
</feature>
<feature type="domain" description="BRCT" evidence="17">
    <location>
        <begin position="588"/>
        <end position="665"/>
    </location>
</feature>
<sequence length="665" mass="72908">MPDKSNVKKRAETLREEINRHDRLYFVENEPEISDQEYDALFSELKALEEAHPDIVTPESPTQRVGAAPESELGKVEHVAVMLSLDAVRDTAEIADFLDRVRRAVGRADATLVAEPKFDGLSIEVVYEEGRFCRASTRGDGQRGEDISHTLRTVRALPLKLGDAGELLSELAVRGEAILPRSSFQKINKARVERGDEPFANPRNAAAGILRRLDPSEAAGVRFAITFYEATGIDAQKVPGQWELLQVLRDLGLPVIGDRMRCGTFEDAVAFHDDMRDRREDLDYEIDGIVLKLDARKAREKLGQRSRSPRWAIAWKFPPRTGETRITDIVVSVGRTGALTPVALLDPVDVGGVTVARATLHNIEEVHRKDLRVGDMVRIERAGDVIPEVAERIPKPGVKRSDPFGMPHHCPSCGAEVERRGPLSYCPAGIACPAQLAAKLFHYGARGSMDIEGLGEKTAEQLVERGMVQDVADLYDLSAEDLAALDGFSEKSAWALREAIHARREVPLDRFLRALGIRHVGADAARRLAVARGSLAALRAASVADLGEIGGIGEETAQSVATFFAEKRNRDAVARILDAGVSPQPVEQRNQSLGGKTFVLTGALERWTREEAAEEIERRGGRVASSVSGNTDYIVVGAEPGSKWDEARENGIDMLDEDAFVRILG</sequence>
<dbReference type="SUPFAM" id="SSF47781">
    <property type="entry name" value="RuvA domain 2-like"/>
    <property type="match status" value="1"/>
</dbReference>
<feature type="active site" description="N6-AMP-lysine intermediate" evidence="15">
    <location>
        <position position="117"/>
    </location>
</feature>
<evidence type="ECO:0000256" key="16">
    <source>
        <dbReference type="RuleBase" id="RU000618"/>
    </source>
</evidence>
<dbReference type="OrthoDB" id="9759736at2"/>
<dbReference type="Pfam" id="PF01653">
    <property type="entry name" value="DNA_ligase_aden"/>
    <property type="match status" value="1"/>
</dbReference>
<dbReference type="GO" id="GO:0006281">
    <property type="term" value="P:DNA repair"/>
    <property type="evidence" value="ECO:0007669"/>
    <property type="project" value="UniProtKB-KW"/>
</dbReference>
<keyword evidence="9 15" id="KW-0460">Magnesium</keyword>
<dbReference type="NCBIfam" id="NF005932">
    <property type="entry name" value="PRK07956.1"/>
    <property type="match status" value="1"/>
</dbReference>
<dbReference type="HAMAP" id="MF_01588">
    <property type="entry name" value="DNA_ligase_A"/>
    <property type="match status" value="1"/>
</dbReference>
<evidence type="ECO:0000256" key="9">
    <source>
        <dbReference type="ARBA" id="ARBA00022842"/>
    </source>
</evidence>
<dbReference type="InterPro" id="IPR018239">
    <property type="entry name" value="DNA_ligase_AS"/>
</dbReference>
<comment type="similarity">
    <text evidence="14 15">Belongs to the NAD-dependent DNA ligase family. LigA subfamily.</text>
</comment>
<dbReference type="GO" id="GO:0003911">
    <property type="term" value="F:DNA ligase (NAD+) activity"/>
    <property type="evidence" value="ECO:0007669"/>
    <property type="project" value="UniProtKB-UniRule"/>
</dbReference>
<dbReference type="GO" id="GO:0046872">
    <property type="term" value="F:metal ion binding"/>
    <property type="evidence" value="ECO:0007669"/>
    <property type="project" value="UniProtKB-KW"/>
</dbReference>
<reference evidence="19" key="1">
    <citation type="submission" date="2016-10" db="EMBL/GenBank/DDBJ databases">
        <authorList>
            <person name="Varghese N."/>
            <person name="Submissions S."/>
        </authorList>
    </citation>
    <scope>NUCLEOTIDE SEQUENCE [LARGE SCALE GENOMIC DNA]</scope>
    <source>
        <strain evidence="19">CGMCC 1.9108</strain>
    </source>
</reference>
<dbReference type="Gene3D" id="3.30.470.30">
    <property type="entry name" value="DNA ligase/mRNA capping enzyme"/>
    <property type="match status" value="1"/>
</dbReference>
<dbReference type="GO" id="GO:0003677">
    <property type="term" value="F:DNA binding"/>
    <property type="evidence" value="ECO:0007669"/>
    <property type="project" value="InterPro"/>
</dbReference>
<dbReference type="PROSITE" id="PS01055">
    <property type="entry name" value="DNA_LIGASE_N1"/>
    <property type="match status" value="1"/>
</dbReference>
<dbReference type="PANTHER" id="PTHR23389">
    <property type="entry name" value="CHROMOSOME TRANSMISSION FIDELITY FACTOR 18"/>
    <property type="match status" value="1"/>
</dbReference>
<feature type="binding site" evidence="15">
    <location>
        <begin position="35"/>
        <end position="39"/>
    </location>
    <ligand>
        <name>NAD(+)</name>
        <dbReference type="ChEBI" id="CHEBI:57540"/>
    </ligand>
</feature>
<name>A0A1G7DF35_9RHOB</name>
<dbReference type="PIRSF" id="PIRSF001604">
    <property type="entry name" value="LigA"/>
    <property type="match status" value="1"/>
</dbReference>
<dbReference type="Gene3D" id="2.40.50.140">
    <property type="entry name" value="Nucleic acid-binding proteins"/>
    <property type="match status" value="1"/>
</dbReference>
<evidence type="ECO:0000256" key="12">
    <source>
        <dbReference type="ARBA" id="ARBA00023211"/>
    </source>
</evidence>
<dbReference type="CDD" id="cd17748">
    <property type="entry name" value="BRCT_DNA_ligase_like"/>
    <property type="match status" value="1"/>
</dbReference>
<feature type="binding site" evidence="15">
    <location>
        <position position="292"/>
    </location>
    <ligand>
        <name>NAD(+)</name>
        <dbReference type="ChEBI" id="CHEBI:57540"/>
    </ligand>
</feature>
<dbReference type="PROSITE" id="PS50172">
    <property type="entry name" value="BRCT"/>
    <property type="match status" value="1"/>
</dbReference>
<dbReference type="Gene3D" id="1.10.287.610">
    <property type="entry name" value="Helix hairpin bin"/>
    <property type="match status" value="1"/>
</dbReference>
<keyword evidence="12 15" id="KW-0464">Manganese</keyword>
<evidence type="ECO:0000256" key="2">
    <source>
        <dbReference type="ARBA" id="ARBA00012722"/>
    </source>
</evidence>
<dbReference type="SMART" id="SM00278">
    <property type="entry name" value="HhH1"/>
    <property type="match status" value="4"/>
</dbReference>
<dbReference type="CDD" id="cd00114">
    <property type="entry name" value="LIGANc"/>
    <property type="match status" value="1"/>
</dbReference>
<keyword evidence="6 15" id="KW-0479">Metal-binding</keyword>
<dbReference type="SUPFAM" id="SSF50249">
    <property type="entry name" value="Nucleic acid-binding proteins"/>
    <property type="match status" value="1"/>
</dbReference>
<evidence type="ECO:0000259" key="17">
    <source>
        <dbReference type="PROSITE" id="PS50172"/>
    </source>
</evidence>
<dbReference type="InterPro" id="IPR012340">
    <property type="entry name" value="NA-bd_OB-fold"/>
</dbReference>
<keyword evidence="19" id="KW-1185">Reference proteome</keyword>
<proteinExistence type="inferred from homology"/>
<dbReference type="Pfam" id="PF14520">
    <property type="entry name" value="HHH_5"/>
    <property type="match status" value="1"/>
</dbReference>
<comment type="caution">
    <text evidence="15">Lacks conserved residue(s) required for the propagation of feature annotation.</text>
</comment>
<evidence type="ECO:0000256" key="7">
    <source>
        <dbReference type="ARBA" id="ARBA00022763"/>
    </source>
</evidence>
<feature type="binding site" evidence="15">
    <location>
        <position position="316"/>
    </location>
    <ligand>
        <name>NAD(+)</name>
        <dbReference type="ChEBI" id="CHEBI:57540"/>
    </ligand>
</feature>
<dbReference type="InterPro" id="IPR010994">
    <property type="entry name" value="RuvA_2-like"/>
</dbReference>
<evidence type="ECO:0000256" key="15">
    <source>
        <dbReference type="HAMAP-Rule" id="MF_01588"/>
    </source>
</evidence>
<feature type="binding site" evidence="15">
    <location>
        <position position="138"/>
    </location>
    <ligand>
        <name>NAD(+)</name>
        <dbReference type="ChEBI" id="CHEBI:57540"/>
    </ligand>
</feature>
<comment type="catalytic activity">
    <reaction evidence="13 15 16">
        <text>NAD(+) + (deoxyribonucleotide)n-3'-hydroxyl + 5'-phospho-(deoxyribonucleotide)m = (deoxyribonucleotide)n+m + AMP + beta-nicotinamide D-nucleotide.</text>
        <dbReference type="EC" id="6.5.1.2"/>
    </reaction>
</comment>
<dbReference type="InterPro" id="IPR001357">
    <property type="entry name" value="BRCT_dom"/>
</dbReference>
<comment type="function">
    <text evidence="1 15">DNA ligase that catalyzes the formation of phosphodiester linkages between 5'-phosphoryl and 3'-hydroxyl groups in double-stranded DNA using NAD as a coenzyme and as the energy source for the reaction. It is essential for DNA replication and repair of damaged DNA.</text>
</comment>
<comment type="cofactor">
    <cofactor evidence="15">
        <name>Mg(2+)</name>
        <dbReference type="ChEBI" id="CHEBI:18420"/>
    </cofactor>
    <cofactor evidence="15">
        <name>Mn(2+)</name>
        <dbReference type="ChEBI" id="CHEBI:29035"/>
    </cofactor>
</comment>
<evidence type="ECO:0000256" key="1">
    <source>
        <dbReference type="ARBA" id="ARBA00004067"/>
    </source>
</evidence>
<feature type="binding site" evidence="15">
    <location>
        <position position="413"/>
    </location>
    <ligand>
        <name>Zn(2+)</name>
        <dbReference type="ChEBI" id="CHEBI:29105"/>
    </ligand>
</feature>
<evidence type="ECO:0000256" key="13">
    <source>
        <dbReference type="ARBA" id="ARBA00034005"/>
    </source>
</evidence>
<feature type="binding site" evidence="15">
    <location>
        <position position="410"/>
    </location>
    <ligand>
        <name>Zn(2+)</name>
        <dbReference type="ChEBI" id="CHEBI:29105"/>
    </ligand>
</feature>
<accession>A0A1G7DF35</accession>
<dbReference type="Pfam" id="PF00533">
    <property type="entry name" value="BRCT"/>
    <property type="match status" value="1"/>
</dbReference>
<dbReference type="STRING" id="639004.SAMN04488239_12117"/>
<dbReference type="InterPro" id="IPR013840">
    <property type="entry name" value="DNAligase_N"/>
</dbReference>
<dbReference type="RefSeq" id="WP_093036802.1">
    <property type="nucleotide sequence ID" value="NZ_FMZV01000021.1"/>
</dbReference>
<evidence type="ECO:0000256" key="6">
    <source>
        <dbReference type="ARBA" id="ARBA00022723"/>
    </source>
</evidence>
<evidence type="ECO:0000256" key="14">
    <source>
        <dbReference type="ARBA" id="ARBA00060881"/>
    </source>
</evidence>
<keyword evidence="7 15" id="KW-0227">DNA damage</keyword>
<protein>
    <recommendedName>
        <fullName evidence="3 15">DNA ligase</fullName>
        <ecNumber evidence="2 15">6.5.1.2</ecNumber>
    </recommendedName>
    <alternativeName>
        <fullName evidence="15">Polydeoxyribonucleotide synthase [NAD(+)]</fullName>
    </alternativeName>
</protein>
<feature type="binding site" evidence="15">
    <location>
        <position position="115"/>
    </location>
    <ligand>
        <name>NAD(+)</name>
        <dbReference type="ChEBI" id="CHEBI:57540"/>
    </ligand>
</feature>
<dbReference type="InterPro" id="IPR004150">
    <property type="entry name" value="NAD_DNA_ligase_OB"/>
</dbReference>
<dbReference type="InterPro" id="IPR013839">
    <property type="entry name" value="DNAligase_adenylation"/>
</dbReference>
<dbReference type="Gene3D" id="1.10.150.20">
    <property type="entry name" value="5' to 3' exonuclease, C-terminal subdomain"/>
    <property type="match status" value="2"/>
</dbReference>
<dbReference type="AlphaFoldDB" id="A0A1G7DF35"/>
<keyword evidence="11 15" id="KW-0234">DNA repair</keyword>
<gene>
    <name evidence="15" type="primary">ligA</name>
    <name evidence="18" type="ORF">SAMN04488239_12117</name>
</gene>
<dbReference type="FunFam" id="1.10.150.20:FF:000007">
    <property type="entry name" value="DNA ligase"/>
    <property type="match status" value="1"/>
</dbReference>
<evidence type="ECO:0000256" key="11">
    <source>
        <dbReference type="ARBA" id="ARBA00023204"/>
    </source>
</evidence>
<keyword evidence="8 15" id="KW-0862">Zinc</keyword>
<dbReference type="NCBIfam" id="TIGR00575">
    <property type="entry name" value="dnlj"/>
    <property type="match status" value="1"/>
</dbReference>
<dbReference type="FunFam" id="1.10.287.610:FF:000002">
    <property type="entry name" value="DNA ligase"/>
    <property type="match status" value="1"/>
</dbReference>
<evidence type="ECO:0000256" key="3">
    <source>
        <dbReference type="ARBA" id="ARBA00013308"/>
    </source>
</evidence>
<dbReference type="GO" id="GO:0006260">
    <property type="term" value="P:DNA replication"/>
    <property type="evidence" value="ECO:0007669"/>
    <property type="project" value="UniProtKB-KW"/>
</dbReference>
<dbReference type="Pfam" id="PF12826">
    <property type="entry name" value="HHH_2"/>
    <property type="match status" value="1"/>
</dbReference>